<evidence type="ECO:0000313" key="2">
    <source>
        <dbReference type="Proteomes" id="UP001269375"/>
    </source>
</evidence>
<comment type="caution">
    <text evidence="1">The sequence shown here is derived from an EMBL/GenBank/DDBJ whole genome shotgun (WGS) entry which is preliminary data.</text>
</comment>
<evidence type="ECO:0000313" key="1">
    <source>
        <dbReference type="EMBL" id="MDR5896606.1"/>
    </source>
</evidence>
<sequence>MTDAQTPQFYHSAMQGLSHLVGHWLRIGDASADRLAIILADTARLTKLGQPEDNPTGEQLKAWSQGETPPLWAAKAALFLITQMPQRPVPTTDVECAAWAYTWLRIRSYQSVAAAMNPLPAHLHPLLEAALDTAWGDLHSQRLI</sequence>
<proteinExistence type="predicted"/>
<name>A0ABU1GX32_9GAMM</name>
<gene>
    <name evidence="1" type="ORF">QC825_11020</name>
</gene>
<dbReference type="EMBL" id="JARWAO010000005">
    <property type="protein sequence ID" value="MDR5896606.1"/>
    <property type="molecule type" value="Genomic_DNA"/>
</dbReference>
<protein>
    <recommendedName>
        <fullName evidence="3">DUF2384 domain-containing protein</fullName>
    </recommendedName>
</protein>
<dbReference type="RefSeq" id="WP_251594358.1">
    <property type="nucleotide sequence ID" value="NZ_JAMLJI010000003.1"/>
</dbReference>
<evidence type="ECO:0008006" key="3">
    <source>
        <dbReference type="Google" id="ProtNLM"/>
    </source>
</evidence>
<dbReference type="Proteomes" id="UP001269375">
    <property type="component" value="Unassembled WGS sequence"/>
</dbReference>
<organism evidence="1 2">
    <name type="scientific">Larsenimonas suaedae</name>
    <dbReference type="NCBI Taxonomy" id="1851019"/>
    <lineage>
        <taxon>Bacteria</taxon>
        <taxon>Pseudomonadati</taxon>
        <taxon>Pseudomonadota</taxon>
        <taxon>Gammaproteobacteria</taxon>
        <taxon>Oceanospirillales</taxon>
        <taxon>Halomonadaceae</taxon>
        <taxon>Larsenimonas</taxon>
    </lineage>
</organism>
<keyword evidence="2" id="KW-1185">Reference proteome</keyword>
<accession>A0ABU1GX32</accession>
<reference evidence="1 2" key="1">
    <citation type="submission" date="2023-04" db="EMBL/GenBank/DDBJ databases">
        <title>A long-awaited taxogenomic arrangement of the family Halomonadaceae.</title>
        <authorList>
            <person name="De La Haba R."/>
            <person name="Chuvochina M."/>
            <person name="Wittouck S."/>
            <person name="Arahal D.R."/>
            <person name="Sanchez-Porro C."/>
            <person name="Hugenholtz P."/>
            <person name="Ventosa A."/>
        </authorList>
    </citation>
    <scope>NUCLEOTIDE SEQUENCE [LARGE SCALE GENOMIC DNA]</scope>
    <source>
        <strain evidence="1 2">DSM 22428</strain>
    </source>
</reference>